<reference evidence="2 3" key="1">
    <citation type="submission" date="2021-03" db="EMBL/GenBank/DDBJ databases">
        <title>Lysobacter sp. nov. isolated from soil of gangwondo yeongwol, south Korea.</title>
        <authorList>
            <person name="Kim K.R."/>
            <person name="Kim K.H."/>
            <person name="Jeon C.O."/>
        </authorList>
    </citation>
    <scope>NUCLEOTIDE SEQUENCE [LARGE SCALE GENOMIC DNA]</scope>
    <source>
        <strain evidence="2 3">R19</strain>
    </source>
</reference>
<evidence type="ECO:0000313" key="3">
    <source>
        <dbReference type="Proteomes" id="UP000639274"/>
    </source>
</evidence>
<evidence type="ECO:0000256" key="1">
    <source>
        <dbReference type="SAM" id="SignalP"/>
    </source>
</evidence>
<proteinExistence type="predicted"/>
<keyword evidence="3" id="KW-1185">Reference proteome</keyword>
<gene>
    <name evidence="2" type="ORF">I8J32_011735</name>
</gene>
<accession>A0A974XX17</accession>
<dbReference type="RefSeq" id="WP_200612311.1">
    <property type="nucleotide sequence ID" value="NZ_CP071518.1"/>
</dbReference>
<dbReference type="EMBL" id="CP071518">
    <property type="protein sequence ID" value="QSX77426.1"/>
    <property type="molecule type" value="Genomic_DNA"/>
</dbReference>
<sequence>MDFHLLRRKSRWPVLAAWAALLLCAPLAAFAGESRDNCVGWIDSLPAQLDTAGTWCMRGNLTTASAGGGGGIQINRNNVVVDCNGYRIENTLPGNRSSGIWASGTNHIVRNCDVRGFFVGVLMSGASNTIEDNLLQDIGHVGIQTDPTTVIRRNHILRVGGDATFEGHNAGIVGGSDITDNVIDTVFANPLVNLNGFVTGISVSGSFGAIERNRIRNLQPAGNGYAWGIHAASSQNYIRYNHIVGPALNKAAQYSIYCQGGESHARDNIVSGFAYTWTSGPTSGITYSIVCNLMGGSNIDKL</sequence>
<feature type="chain" id="PRO_5036741444" description="Right-handed parallel beta-helix repeat-containing protein" evidence="1">
    <location>
        <begin position="32"/>
        <end position="302"/>
    </location>
</feature>
<name>A0A974XX17_9GAMM</name>
<feature type="signal peptide" evidence="1">
    <location>
        <begin position="1"/>
        <end position="31"/>
    </location>
</feature>
<evidence type="ECO:0000313" key="2">
    <source>
        <dbReference type="EMBL" id="QSX77426.1"/>
    </source>
</evidence>
<dbReference type="SUPFAM" id="SSF51126">
    <property type="entry name" value="Pectin lyase-like"/>
    <property type="match status" value="1"/>
</dbReference>
<evidence type="ECO:0008006" key="4">
    <source>
        <dbReference type="Google" id="ProtNLM"/>
    </source>
</evidence>
<dbReference type="Proteomes" id="UP000639274">
    <property type="component" value="Chromosome"/>
</dbReference>
<dbReference type="InterPro" id="IPR011050">
    <property type="entry name" value="Pectin_lyase_fold/virulence"/>
</dbReference>
<protein>
    <recommendedName>
        <fullName evidence="4">Right-handed parallel beta-helix repeat-containing protein</fullName>
    </recommendedName>
</protein>
<dbReference type="AlphaFoldDB" id="A0A974XX17"/>
<organism evidence="2 3">
    <name type="scientific">Agrilutibacter solisilvae</name>
    <dbReference type="NCBI Taxonomy" id="2763317"/>
    <lineage>
        <taxon>Bacteria</taxon>
        <taxon>Pseudomonadati</taxon>
        <taxon>Pseudomonadota</taxon>
        <taxon>Gammaproteobacteria</taxon>
        <taxon>Lysobacterales</taxon>
        <taxon>Lysobacteraceae</taxon>
        <taxon>Agrilutibacter</taxon>
    </lineage>
</organism>
<dbReference type="KEGG" id="lsf:I8J32_011735"/>
<keyword evidence="1" id="KW-0732">Signal</keyword>